<dbReference type="Gene3D" id="3.40.50.1820">
    <property type="entry name" value="alpha/beta hydrolase"/>
    <property type="match status" value="1"/>
</dbReference>
<evidence type="ECO:0000313" key="4">
    <source>
        <dbReference type="Proteomes" id="UP001597189"/>
    </source>
</evidence>
<dbReference type="EMBL" id="JBHTOD010000010">
    <property type="protein sequence ID" value="MFD1456434.1"/>
    <property type="molecule type" value="Genomic_DNA"/>
</dbReference>
<evidence type="ECO:0000256" key="1">
    <source>
        <dbReference type="ARBA" id="ARBA00022801"/>
    </source>
</evidence>
<feature type="domain" description="BD-FAE-like" evidence="2">
    <location>
        <begin position="49"/>
        <end position="240"/>
    </location>
</feature>
<accession>A0ABW4D674</accession>
<dbReference type="RefSeq" id="WP_203646640.1">
    <property type="nucleotide sequence ID" value="NZ_BOLN01000010.1"/>
</dbReference>
<gene>
    <name evidence="3" type="ORF">ACFQ44_12270</name>
</gene>
<dbReference type="PANTHER" id="PTHR48081">
    <property type="entry name" value="AB HYDROLASE SUPERFAMILY PROTEIN C4A8.06C"/>
    <property type="match status" value="1"/>
</dbReference>
<dbReference type="PANTHER" id="PTHR48081:SF33">
    <property type="entry name" value="KYNURENINE FORMAMIDASE"/>
    <property type="match status" value="1"/>
</dbReference>
<protein>
    <submittedName>
        <fullName evidence="3">Prolyl oligopeptidase family serine peptidase</fullName>
    </submittedName>
</protein>
<dbReference type="SUPFAM" id="SSF53474">
    <property type="entry name" value="alpha/beta-Hydrolases"/>
    <property type="match status" value="1"/>
</dbReference>
<keyword evidence="4" id="KW-1185">Reference proteome</keyword>
<keyword evidence="1" id="KW-0378">Hydrolase</keyword>
<comment type="caution">
    <text evidence="3">The sequence shown here is derived from an EMBL/GenBank/DDBJ whole genome shotgun (WGS) entry which is preliminary data.</text>
</comment>
<dbReference type="InterPro" id="IPR050300">
    <property type="entry name" value="GDXG_lipolytic_enzyme"/>
</dbReference>
<reference evidence="4" key="1">
    <citation type="journal article" date="2019" name="Int. J. Syst. Evol. Microbiol.">
        <title>The Global Catalogue of Microorganisms (GCM) 10K type strain sequencing project: providing services to taxonomists for standard genome sequencing and annotation.</title>
        <authorList>
            <consortium name="The Broad Institute Genomics Platform"/>
            <consortium name="The Broad Institute Genome Sequencing Center for Infectious Disease"/>
            <person name="Wu L."/>
            <person name="Ma J."/>
        </authorList>
    </citation>
    <scope>NUCLEOTIDE SEQUENCE [LARGE SCALE GENOMIC DNA]</scope>
    <source>
        <strain evidence="4">CCM 8979</strain>
    </source>
</reference>
<dbReference type="InterPro" id="IPR029058">
    <property type="entry name" value="AB_hydrolase_fold"/>
</dbReference>
<dbReference type="Pfam" id="PF20434">
    <property type="entry name" value="BD-FAE"/>
    <property type="match status" value="1"/>
</dbReference>
<proteinExistence type="predicted"/>
<sequence>MISSYLSSNDHYTGMYSVIPNISYCEDGGEANQVLDLIVPWRLSLEGPTDQTFPVVVFVQGSGWQTGDNGFEVIQLANLAKQGYVVAMVKHRNAFEGHPFPAFLQDVKCAIRFLRAHAAQYAIDADKVIGLGTSSGGNAMQLVGLTADDPRYETADYAGFSDKVDVVVSCFGVSNVVALKNQKEFVEVTQHLENTAFPKTLEQMSPVYQVRPDQSYPPFLLMHGSKDTLVPYQQMPEMAECLDRNGYEVEAVTVSGADHESNFWSAAVWDKIARFITKHLPTDSQ</sequence>
<name>A0ABW4D674_9LACO</name>
<dbReference type="Proteomes" id="UP001597189">
    <property type="component" value="Unassembled WGS sequence"/>
</dbReference>
<dbReference type="InterPro" id="IPR049492">
    <property type="entry name" value="BD-FAE-like_dom"/>
</dbReference>
<organism evidence="3 4">
    <name type="scientific">Levilactobacillus lanxiensis</name>
    <dbReference type="NCBI Taxonomy" id="2799568"/>
    <lineage>
        <taxon>Bacteria</taxon>
        <taxon>Bacillati</taxon>
        <taxon>Bacillota</taxon>
        <taxon>Bacilli</taxon>
        <taxon>Lactobacillales</taxon>
        <taxon>Lactobacillaceae</taxon>
        <taxon>Levilactobacillus</taxon>
    </lineage>
</organism>
<evidence type="ECO:0000313" key="3">
    <source>
        <dbReference type="EMBL" id="MFD1456434.1"/>
    </source>
</evidence>
<evidence type="ECO:0000259" key="2">
    <source>
        <dbReference type="Pfam" id="PF20434"/>
    </source>
</evidence>